<gene>
    <name evidence="1" type="ORF">AVEN_27791_1</name>
</gene>
<dbReference type="AlphaFoldDB" id="A0A4Y2EMW7"/>
<proteinExistence type="predicted"/>
<sequence length="126" mass="14791">MDVFPTKKSQSLVAVPHQSGKWDAFENLMQRERVQAFISYMVSPTQRIFHHSVQNWTDNLLYRDNFKRCVAESSKVNSFDPSKVSFKKVCKKLKSNPVQTKKTSHQRMCFKMDHLLVVKQLFSFGF</sequence>
<keyword evidence="2" id="KW-1185">Reference proteome</keyword>
<evidence type="ECO:0000313" key="2">
    <source>
        <dbReference type="Proteomes" id="UP000499080"/>
    </source>
</evidence>
<dbReference type="Proteomes" id="UP000499080">
    <property type="component" value="Unassembled WGS sequence"/>
</dbReference>
<dbReference type="EMBL" id="BGPR01000629">
    <property type="protein sequence ID" value="GBM29174.1"/>
    <property type="molecule type" value="Genomic_DNA"/>
</dbReference>
<name>A0A4Y2EMW7_ARAVE</name>
<organism evidence="1 2">
    <name type="scientific">Araneus ventricosus</name>
    <name type="common">Orbweaver spider</name>
    <name type="synonym">Epeira ventricosa</name>
    <dbReference type="NCBI Taxonomy" id="182803"/>
    <lineage>
        <taxon>Eukaryota</taxon>
        <taxon>Metazoa</taxon>
        <taxon>Ecdysozoa</taxon>
        <taxon>Arthropoda</taxon>
        <taxon>Chelicerata</taxon>
        <taxon>Arachnida</taxon>
        <taxon>Araneae</taxon>
        <taxon>Araneomorphae</taxon>
        <taxon>Entelegynae</taxon>
        <taxon>Araneoidea</taxon>
        <taxon>Araneidae</taxon>
        <taxon>Araneus</taxon>
    </lineage>
</organism>
<reference evidence="1 2" key="1">
    <citation type="journal article" date="2019" name="Sci. Rep.">
        <title>Orb-weaving spider Araneus ventricosus genome elucidates the spidroin gene catalogue.</title>
        <authorList>
            <person name="Kono N."/>
            <person name="Nakamura H."/>
            <person name="Ohtoshi R."/>
            <person name="Moran D.A.P."/>
            <person name="Shinohara A."/>
            <person name="Yoshida Y."/>
            <person name="Fujiwara M."/>
            <person name="Mori M."/>
            <person name="Tomita M."/>
            <person name="Arakawa K."/>
        </authorList>
    </citation>
    <scope>NUCLEOTIDE SEQUENCE [LARGE SCALE GENOMIC DNA]</scope>
</reference>
<evidence type="ECO:0000313" key="1">
    <source>
        <dbReference type="EMBL" id="GBM29174.1"/>
    </source>
</evidence>
<protein>
    <submittedName>
        <fullName evidence="1">Uncharacterized protein</fullName>
    </submittedName>
</protein>
<accession>A0A4Y2EMW7</accession>
<comment type="caution">
    <text evidence="1">The sequence shown here is derived from an EMBL/GenBank/DDBJ whole genome shotgun (WGS) entry which is preliminary data.</text>
</comment>